<feature type="transmembrane region" description="Helical" evidence="1">
    <location>
        <begin position="348"/>
        <end position="372"/>
    </location>
</feature>
<evidence type="ECO:0000256" key="1">
    <source>
        <dbReference type="SAM" id="Phobius"/>
    </source>
</evidence>
<reference evidence="2 3" key="1">
    <citation type="journal article" date="2021" name="Nat. Commun.">
        <title>Genetic determinants of endophytism in the Arabidopsis root mycobiome.</title>
        <authorList>
            <person name="Mesny F."/>
            <person name="Miyauchi S."/>
            <person name="Thiergart T."/>
            <person name="Pickel B."/>
            <person name="Atanasova L."/>
            <person name="Karlsson M."/>
            <person name="Huettel B."/>
            <person name="Barry K.W."/>
            <person name="Haridas S."/>
            <person name="Chen C."/>
            <person name="Bauer D."/>
            <person name="Andreopoulos W."/>
            <person name="Pangilinan J."/>
            <person name="LaButti K."/>
            <person name="Riley R."/>
            <person name="Lipzen A."/>
            <person name="Clum A."/>
            <person name="Drula E."/>
            <person name="Henrissat B."/>
            <person name="Kohler A."/>
            <person name="Grigoriev I.V."/>
            <person name="Martin F.M."/>
            <person name="Hacquard S."/>
        </authorList>
    </citation>
    <scope>NUCLEOTIDE SEQUENCE [LARGE SCALE GENOMIC DNA]</scope>
    <source>
        <strain evidence="2 3">MPI-CAGE-CH-0241</strain>
    </source>
</reference>
<accession>A0A9P8VVD5</accession>
<keyword evidence="1" id="KW-0812">Transmembrane</keyword>
<dbReference type="EMBL" id="JAGPYM010000026">
    <property type="protein sequence ID" value="KAH6880469.1"/>
    <property type="molecule type" value="Genomic_DNA"/>
</dbReference>
<protein>
    <submittedName>
        <fullName evidence="2">Uncharacterized protein</fullName>
    </submittedName>
</protein>
<feature type="transmembrane region" description="Helical" evidence="1">
    <location>
        <begin position="392"/>
        <end position="409"/>
    </location>
</feature>
<gene>
    <name evidence="2" type="ORF">B0T10DRAFT_609556</name>
</gene>
<evidence type="ECO:0000313" key="3">
    <source>
        <dbReference type="Proteomes" id="UP000777438"/>
    </source>
</evidence>
<sequence>METPADAHPTSPTSQPHQIETAASLYAKLQEFYWKYAAREVRNMILFYNVAKDSEFYWGSHSPLAGDNFNNLFKTWTTGQRAFSGREFDTSNLAADAAKRAERHDQVDSPEYRCARYLLQSSGFLDVDILVEPTSNKISKYQGISYLNPEALDLKAQPMVECLEMQDGPVAQPQTETNKIKVWVPVLCDLCQNSIRTPLYFQCTRGCVTSPVFPCHVLLHGKRKKLTSLEAYQELGIPSRPRRLCLSCIKSSAAAGDCEWDHMNCMEDEAPVPVKDTSPFSTQNAIRSWHSRMIMETTGISGVVGKRVGEVALVECFQKWLSEYESLKPQPMAGQLSNYMALVRAMTVLDYSIGAFGIGAFGIGAFGIGAFGIGSTYWQLLRGMAETLVQRAVPSGFVHLCFMFGPLVIESGTKGSRRGCLISPRPLPSLLWDQKAVLSLVDGWDYGKSAVEHGCLTLYEDRETKDRVTKRDTQDTENKQILGSVKQVYGGAFSGYLEDGDEEKRVISIFMQQAARYRRSESKRLQARRKILTNAAEVVTEAVKRSLEGRVKRHLWRLAQTLMETKLAFNSFTQNCQSFVDQLLRGQSLEAFFPGMATRPTSAEKAAEKDPGERPLRYLMSFGDRLIPRYGETQQQNSMITAFFLNSSTHYDVIEFVDILLRMQALRSKGSNSSHDGQSVNTQPNWDELLLRQKPCTTSGDPPSQLNTQLVEMLWLFPRDTLSMLQSHLLRPYHAYRSLKGGILNQHEWVTNRLRAMRQLDMFASAAGSLGAALVDVFNQQTALLEQVVMPYSLIYGLVRADERIRTIKVLGSVCHILLGRETPDWISKASDEVMDLFLRKLVPLCHKVFNNERRSPAALSYQRLKKNLVEKILDNIPDAFAFLLASALGLVHLRKLESMALGTKLVEMCQVFTIPFARGGAERMHLAIKWAMGLTVVFVNYGKTIRAKPRRKALISLPKRRSTKLMT</sequence>
<proteinExistence type="predicted"/>
<name>A0A9P8VVD5_9HYPO</name>
<dbReference type="AlphaFoldDB" id="A0A9P8VVD5"/>
<dbReference type="OrthoDB" id="4455544at2759"/>
<dbReference type="Proteomes" id="UP000777438">
    <property type="component" value="Unassembled WGS sequence"/>
</dbReference>
<evidence type="ECO:0000313" key="2">
    <source>
        <dbReference type="EMBL" id="KAH6880469.1"/>
    </source>
</evidence>
<keyword evidence="1" id="KW-0472">Membrane</keyword>
<keyword evidence="3" id="KW-1185">Reference proteome</keyword>
<keyword evidence="1" id="KW-1133">Transmembrane helix</keyword>
<comment type="caution">
    <text evidence="2">The sequence shown here is derived from an EMBL/GenBank/DDBJ whole genome shotgun (WGS) entry which is preliminary data.</text>
</comment>
<organism evidence="2 3">
    <name type="scientific">Thelonectria olida</name>
    <dbReference type="NCBI Taxonomy" id="1576542"/>
    <lineage>
        <taxon>Eukaryota</taxon>
        <taxon>Fungi</taxon>
        <taxon>Dikarya</taxon>
        <taxon>Ascomycota</taxon>
        <taxon>Pezizomycotina</taxon>
        <taxon>Sordariomycetes</taxon>
        <taxon>Hypocreomycetidae</taxon>
        <taxon>Hypocreales</taxon>
        <taxon>Nectriaceae</taxon>
        <taxon>Thelonectria</taxon>
    </lineage>
</organism>